<dbReference type="Pfam" id="PF02384">
    <property type="entry name" value="N6_Mtase"/>
    <property type="match status" value="1"/>
</dbReference>
<feature type="domain" description="Type I restriction modification DNA specificity" evidence="9">
    <location>
        <begin position="414"/>
        <end position="574"/>
    </location>
</feature>
<dbReference type="RefSeq" id="WP_056951636.1">
    <property type="nucleotide sequence ID" value="NZ_AZDY01000036.1"/>
</dbReference>
<dbReference type="Proteomes" id="UP000051515">
    <property type="component" value="Unassembled WGS sequence"/>
</dbReference>
<dbReference type="InterPro" id="IPR029063">
    <property type="entry name" value="SAM-dependent_MTases_sf"/>
</dbReference>
<keyword evidence="4" id="KW-0808">Transferase</keyword>
<dbReference type="Pfam" id="PF01420">
    <property type="entry name" value="Methylase_S"/>
    <property type="match status" value="1"/>
</dbReference>
<evidence type="ECO:0000313" key="12">
    <source>
        <dbReference type="Proteomes" id="UP000051515"/>
    </source>
</evidence>
<comment type="caution">
    <text evidence="11">The sequence shown here is derived from an EMBL/GenBank/DDBJ whole genome shotgun (WGS) entry which is preliminary data.</text>
</comment>
<comment type="similarity">
    <text evidence="1">Belongs to the type-I restriction system S methylase family.</text>
</comment>
<dbReference type="PRINTS" id="PR00507">
    <property type="entry name" value="N12N6MTFRASE"/>
</dbReference>
<dbReference type="GO" id="GO:0009307">
    <property type="term" value="P:DNA restriction-modification system"/>
    <property type="evidence" value="ECO:0007669"/>
    <property type="project" value="UniProtKB-KW"/>
</dbReference>
<dbReference type="STRING" id="1423788.FC78_GL001437"/>
<keyword evidence="5" id="KW-0949">S-adenosyl-L-methionine</keyword>
<organism evidence="11 12">
    <name type="scientific">Companilactobacillus bobalius DSM 19674</name>
    <dbReference type="NCBI Taxonomy" id="1423788"/>
    <lineage>
        <taxon>Bacteria</taxon>
        <taxon>Bacillati</taxon>
        <taxon>Bacillota</taxon>
        <taxon>Bacilli</taxon>
        <taxon>Lactobacillales</taxon>
        <taxon>Lactobacillaceae</taxon>
        <taxon>Companilactobacillus</taxon>
        <taxon>Companilactobacillus bobalius</taxon>
    </lineage>
</organism>
<proteinExistence type="inferred from homology"/>
<dbReference type="PANTHER" id="PTHR42933:SF3">
    <property type="entry name" value="TYPE I RESTRICTION ENZYME MJAVIII METHYLASE SUBUNIT"/>
    <property type="match status" value="1"/>
</dbReference>
<evidence type="ECO:0000313" key="11">
    <source>
        <dbReference type="EMBL" id="KRK83481.1"/>
    </source>
</evidence>
<evidence type="ECO:0000256" key="6">
    <source>
        <dbReference type="ARBA" id="ARBA00022747"/>
    </source>
</evidence>
<reference evidence="11 12" key="1">
    <citation type="journal article" date="2015" name="Genome Announc.">
        <title>Expanding the biotechnology potential of lactobacilli through comparative genomics of 213 strains and associated genera.</title>
        <authorList>
            <person name="Sun Z."/>
            <person name="Harris H.M."/>
            <person name="McCann A."/>
            <person name="Guo C."/>
            <person name="Argimon S."/>
            <person name="Zhang W."/>
            <person name="Yang X."/>
            <person name="Jeffery I.B."/>
            <person name="Cooney J.C."/>
            <person name="Kagawa T.F."/>
            <person name="Liu W."/>
            <person name="Song Y."/>
            <person name="Salvetti E."/>
            <person name="Wrobel A."/>
            <person name="Rasinkangas P."/>
            <person name="Parkhill J."/>
            <person name="Rea M.C."/>
            <person name="O'Sullivan O."/>
            <person name="Ritari J."/>
            <person name="Douillard F.P."/>
            <person name="Paul Ross R."/>
            <person name="Yang R."/>
            <person name="Briner A.E."/>
            <person name="Felis G.E."/>
            <person name="de Vos W.M."/>
            <person name="Barrangou R."/>
            <person name="Klaenhammer T.R."/>
            <person name="Caufield P.W."/>
            <person name="Cui Y."/>
            <person name="Zhang H."/>
            <person name="O'Toole P.W."/>
        </authorList>
    </citation>
    <scope>NUCLEOTIDE SEQUENCE [LARGE SCALE GENOMIC DNA]</scope>
    <source>
        <strain evidence="11 12">DSM 19674</strain>
    </source>
</reference>
<dbReference type="OrthoDB" id="9814572at2"/>
<evidence type="ECO:0000259" key="10">
    <source>
        <dbReference type="Pfam" id="PF02384"/>
    </source>
</evidence>
<dbReference type="InterPro" id="IPR000055">
    <property type="entry name" value="Restrct_endonuc_typeI_TRD"/>
</dbReference>
<keyword evidence="6" id="KW-0680">Restriction system</keyword>
<dbReference type="InterPro" id="IPR051537">
    <property type="entry name" value="DNA_Adenine_Mtase"/>
</dbReference>
<keyword evidence="12" id="KW-1185">Reference proteome</keyword>
<dbReference type="AlphaFoldDB" id="A0A0R1KS37"/>
<evidence type="ECO:0000256" key="1">
    <source>
        <dbReference type="ARBA" id="ARBA00010923"/>
    </source>
</evidence>
<dbReference type="SUPFAM" id="SSF53335">
    <property type="entry name" value="S-adenosyl-L-methionine-dependent methyltransferases"/>
    <property type="match status" value="1"/>
</dbReference>
<dbReference type="GO" id="GO:0032259">
    <property type="term" value="P:methylation"/>
    <property type="evidence" value="ECO:0007669"/>
    <property type="project" value="UniProtKB-KW"/>
</dbReference>
<dbReference type="GO" id="GO:0008170">
    <property type="term" value="F:N-methyltransferase activity"/>
    <property type="evidence" value="ECO:0007669"/>
    <property type="project" value="InterPro"/>
</dbReference>
<dbReference type="GO" id="GO:0009007">
    <property type="term" value="F:site-specific DNA-methyltransferase (adenine-specific) activity"/>
    <property type="evidence" value="ECO:0007669"/>
    <property type="project" value="UniProtKB-EC"/>
</dbReference>
<dbReference type="InterPro" id="IPR044946">
    <property type="entry name" value="Restrct_endonuc_typeI_TRD_sf"/>
</dbReference>
<dbReference type="CDD" id="cd02440">
    <property type="entry name" value="AdoMet_MTases"/>
    <property type="match status" value="1"/>
</dbReference>
<name>A0A0R1KS37_9LACO</name>
<evidence type="ECO:0000256" key="8">
    <source>
        <dbReference type="ARBA" id="ARBA00047942"/>
    </source>
</evidence>
<keyword evidence="7" id="KW-0238">DNA-binding</keyword>
<keyword evidence="3" id="KW-0489">Methyltransferase</keyword>
<evidence type="ECO:0000259" key="9">
    <source>
        <dbReference type="Pfam" id="PF01420"/>
    </source>
</evidence>
<dbReference type="PANTHER" id="PTHR42933">
    <property type="entry name" value="SLR6095 PROTEIN"/>
    <property type="match status" value="1"/>
</dbReference>
<dbReference type="GO" id="GO:0003677">
    <property type="term" value="F:DNA binding"/>
    <property type="evidence" value="ECO:0007669"/>
    <property type="project" value="UniProtKB-KW"/>
</dbReference>
<gene>
    <name evidence="11" type="ORF">FC78_GL001437</name>
</gene>
<dbReference type="SUPFAM" id="SSF116734">
    <property type="entry name" value="DNA methylase specificity domain"/>
    <property type="match status" value="1"/>
</dbReference>
<dbReference type="InterPro" id="IPR003356">
    <property type="entry name" value="DNA_methylase_A-5"/>
</dbReference>
<evidence type="ECO:0000256" key="5">
    <source>
        <dbReference type="ARBA" id="ARBA00022691"/>
    </source>
</evidence>
<evidence type="ECO:0000256" key="3">
    <source>
        <dbReference type="ARBA" id="ARBA00022603"/>
    </source>
</evidence>
<accession>A0A0R1KS37</accession>
<evidence type="ECO:0000256" key="4">
    <source>
        <dbReference type="ARBA" id="ARBA00022679"/>
    </source>
</evidence>
<dbReference type="Gene3D" id="3.40.50.150">
    <property type="entry name" value="Vaccinia Virus protein VP39"/>
    <property type="match status" value="1"/>
</dbReference>
<feature type="domain" description="DNA methylase adenine-specific" evidence="10">
    <location>
        <begin position="119"/>
        <end position="391"/>
    </location>
</feature>
<sequence>MITEKERVRGRLRRTLTQVGFDIPDLEKCIFIVAISYLSSSGRCKLSKNGISRNFSQLIDSKDIEVLEPVIPVIELVTDNISSDIYQHIVDCVDEMNGEDIGLFVQEYFNVNSRRLYDEIETPNDINDLLVRLANIRANDTVLDPSCGIGGTLLTIIKNNPQQRVYGQDINPLRVAIAEMLLDINGSTNHQLFVGDTLSDPQYVEDGKLMKFDVVITEPPFAMQFPRGLNDIDKYDRYSFGKVPYGKADWGFIMNAISSSKKSSGRVVLLLPTGVLFRGGLERDIRHNVLKEDLFETVISLPGGLLFNTSIPTSVLVFNRDKTIEHKNKVLFIKVSKEETLQIRRNLWLKSNEIEKIVTTNRNLTEIENYSLLVPIDQISDDSMMVERYIKKTVYNFDDKKYLINLIDYYSGDTVPLENISKIDRGYNMISKNESLQGKYWIMRISDMNSTGISYTKMSRGDVEERTKVDNYELQNGDIVMAVRGSFKLLKVEDIRPNTLINSNLVRLRVNSSVYDSQFLKLFINSPIGRAQLEDIMVGTTVRQIPIKSLSQFEVPKVDVDKQKKFVQDYLHKSDEIKVKMRQLQDLQDKFNQELYQKMGLGGLYQVDDGGKDK</sequence>
<dbReference type="EMBL" id="AZDY01000036">
    <property type="protein sequence ID" value="KRK83481.1"/>
    <property type="molecule type" value="Genomic_DNA"/>
</dbReference>
<protein>
    <recommendedName>
        <fullName evidence="2">site-specific DNA-methyltransferase (adenine-specific)</fullName>
        <ecNumber evidence="2">2.1.1.72</ecNumber>
    </recommendedName>
</protein>
<dbReference type="PATRIC" id="fig|1423788.3.peg.1483"/>
<dbReference type="EC" id="2.1.1.72" evidence="2"/>
<comment type="catalytic activity">
    <reaction evidence="8">
        <text>a 2'-deoxyadenosine in DNA + S-adenosyl-L-methionine = an N(6)-methyl-2'-deoxyadenosine in DNA + S-adenosyl-L-homocysteine + H(+)</text>
        <dbReference type="Rhea" id="RHEA:15197"/>
        <dbReference type="Rhea" id="RHEA-COMP:12418"/>
        <dbReference type="Rhea" id="RHEA-COMP:12419"/>
        <dbReference type="ChEBI" id="CHEBI:15378"/>
        <dbReference type="ChEBI" id="CHEBI:57856"/>
        <dbReference type="ChEBI" id="CHEBI:59789"/>
        <dbReference type="ChEBI" id="CHEBI:90615"/>
        <dbReference type="ChEBI" id="CHEBI:90616"/>
        <dbReference type="EC" id="2.1.1.72"/>
    </reaction>
</comment>
<evidence type="ECO:0000256" key="2">
    <source>
        <dbReference type="ARBA" id="ARBA00011900"/>
    </source>
</evidence>
<dbReference type="Gene3D" id="3.90.220.20">
    <property type="entry name" value="DNA methylase specificity domains"/>
    <property type="match status" value="1"/>
</dbReference>
<evidence type="ECO:0000256" key="7">
    <source>
        <dbReference type="ARBA" id="ARBA00023125"/>
    </source>
</evidence>